<organism evidence="1 2">
    <name type="scientific">Myxacorys almedinensis A</name>
    <dbReference type="NCBI Taxonomy" id="2690445"/>
    <lineage>
        <taxon>Bacteria</taxon>
        <taxon>Bacillati</taxon>
        <taxon>Cyanobacteriota</taxon>
        <taxon>Cyanophyceae</taxon>
        <taxon>Leptolyngbyales</taxon>
        <taxon>Leptolyngbyaceae</taxon>
        <taxon>Myxacorys</taxon>
        <taxon>Myxacorys almedinensis</taxon>
    </lineage>
</organism>
<evidence type="ECO:0000313" key="1">
    <source>
        <dbReference type="EMBL" id="NDJ18741.1"/>
    </source>
</evidence>
<proteinExistence type="predicted"/>
<sequence length="296" mass="34693">MAIPIITIHYGYAPYLLHVLAQAKATNPRSTVILIGDSRNAMISFVSHQKASDYFEEARQFEQLYRDKHASPNSYEYELICFQRWFILKEFMEKNQIERAMHIDSDLMLYTDITEEVKKFGDCEFTIQKQGCGHNSFVTLSGIRKFCNLIRDTYSDLALFAIIQEQQKEREEKRVGLSIMQIGGISDMSLLRRFYQINSDNIHSTAEIVEGAVFDLKMDSSSGGFEMENGLKKIQWFDRQPFCKNLELNQLIRFNSLHFQGSTKQFISRYFTGNQFQILYHKIKIRLLWKLNLIQL</sequence>
<dbReference type="AlphaFoldDB" id="A0A8J8CKL6"/>
<comment type="caution">
    <text evidence="1">The sequence shown here is derived from an EMBL/GenBank/DDBJ whole genome shotgun (WGS) entry which is preliminary data.</text>
</comment>
<evidence type="ECO:0000313" key="2">
    <source>
        <dbReference type="Proteomes" id="UP000646053"/>
    </source>
</evidence>
<accession>A0A8J8CKL6</accession>
<protein>
    <recommendedName>
        <fullName evidence="3">Nucleotide-diphospho-sugar transferase domain-containing protein</fullName>
    </recommendedName>
</protein>
<dbReference type="Proteomes" id="UP000646053">
    <property type="component" value="Unassembled WGS sequence"/>
</dbReference>
<keyword evidence="2" id="KW-1185">Reference proteome</keyword>
<dbReference type="RefSeq" id="WP_162424267.1">
    <property type="nucleotide sequence ID" value="NZ_WVIE01000019.1"/>
</dbReference>
<gene>
    <name evidence="1" type="ORF">GS601_15835</name>
</gene>
<reference evidence="1" key="1">
    <citation type="submission" date="2019-12" db="EMBL/GenBank/DDBJ databases">
        <title>High-Quality draft genome sequences of three cyanobacteria isolated from the limestone walls of the Old Cathedral of Coimbra.</title>
        <authorList>
            <person name="Tiago I."/>
            <person name="Soares F."/>
            <person name="Portugal A."/>
        </authorList>
    </citation>
    <scope>NUCLEOTIDE SEQUENCE</scope>
    <source>
        <strain evidence="1">A</strain>
    </source>
</reference>
<name>A0A8J8CKL6_9CYAN</name>
<dbReference type="EMBL" id="WVIE01000019">
    <property type="protein sequence ID" value="NDJ18741.1"/>
    <property type="molecule type" value="Genomic_DNA"/>
</dbReference>
<evidence type="ECO:0008006" key="3">
    <source>
        <dbReference type="Google" id="ProtNLM"/>
    </source>
</evidence>